<dbReference type="PATRIC" id="fig|857291.3.peg.101"/>
<comment type="similarity">
    <text evidence="1">Belongs to the RutC family.</text>
</comment>
<dbReference type="SUPFAM" id="SSF55298">
    <property type="entry name" value="YjgF-like"/>
    <property type="match status" value="1"/>
</dbReference>
<dbReference type="STRING" id="857291.HMPREF9138_00104"/>
<dbReference type="PANTHER" id="PTHR11803">
    <property type="entry name" value="2-IMINOBUTANOATE/2-IMINOPROPANOATE DEAMINASE RIDA"/>
    <property type="match status" value="1"/>
</dbReference>
<reference evidence="2 3" key="1">
    <citation type="submission" date="2011-10" db="EMBL/GenBank/DDBJ databases">
        <title>The Genome Sequence of Prevotella histicola F0411.</title>
        <authorList>
            <consortium name="The Broad Institute Genome Sequencing Platform"/>
            <person name="Earl A."/>
            <person name="Ward D."/>
            <person name="Feldgarden M."/>
            <person name="Gevers D."/>
            <person name="Izard J."/>
            <person name="Ganesan A."/>
            <person name="Blanton J.M."/>
            <person name="Baranova O.V."/>
            <person name="Tanner A.C."/>
            <person name="Mathney J.M.J."/>
            <person name="Dewhirst F.E."/>
            <person name="Young S.K."/>
            <person name="Zeng Q."/>
            <person name="Gargeya S."/>
            <person name="Fitzgerald M."/>
            <person name="Haas B."/>
            <person name="Abouelleil A."/>
            <person name="Alvarado L."/>
            <person name="Arachchi H.M."/>
            <person name="Berlin A."/>
            <person name="Brown A."/>
            <person name="Chapman S.B."/>
            <person name="Chen Z."/>
            <person name="Dunbar C."/>
            <person name="Freedman E."/>
            <person name="Gearin G."/>
            <person name="Gellesch M."/>
            <person name="Goldberg J."/>
            <person name="Griggs A."/>
            <person name="Gujja S."/>
            <person name="Heiman D."/>
            <person name="Howarth C."/>
            <person name="Larson L."/>
            <person name="Lui A."/>
            <person name="MacDonald P.J.P."/>
            <person name="Montmayeur A."/>
            <person name="Murphy C."/>
            <person name="Neiman D."/>
            <person name="Pearson M."/>
            <person name="Priest M."/>
            <person name="Roberts A."/>
            <person name="Saif S."/>
            <person name="Shea T."/>
            <person name="Shenoy N."/>
            <person name="Sisk P."/>
            <person name="Stolte C."/>
            <person name="Sykes S."/>
            <person name="Wortman J."/>
            <person name="Nusbaum C."/>
            <person name="Birren B."/>
        </authorList>
    </citation>
    <scope>NUCLEOTIDE SEQUENCE [LARGE SCALE GENOMIC DNA]</scope>
    <source>
        <strain evidence="2 3">F0411</strain>
    </source>
</reference>
<dbReference type="Gene3D" id="3.30.1330.40">
    <property type="entry name" value="RutC-like"/>
    <property type="match status" value="1"/>
</dbReference>
<dbReference type="Proteomes" id="UP000004597">
    <property type="component" value="Unassembled WGS sequence"/>
</dbReference>
<dbReference type="InterPro" id="IPR006056">
    <property type="entry name" value="RidA"/>
</dbReference>
<dbReference type="GeneID" id="66731408"/>
<dbReference type="CDD" id="cd00448">
    <property type="entry name" value="YjgF_YER057c_UK114_family"/>
    <property type="match status" value="1"/>
</dbReference>
<proteinExistence type="inferred from homology"/>
<dbReference type="PANTHER" id="PTHR11803:SF58">
    <property type="entry name" value="PROTEIN HMF1-RELATED"/>
    <property type="match status" value="1"/>
</dbReference>
<name>G6ADC7_9BACT</name>
<protein>
    <submittedName>
        <fullName evidence="2">Endoribonuclease L-PSP</fullName>
    </submittedName>
</protein>
<dbReference type="AlphaFoldDB" id="G6ADC7"/>
<gene>
    <name evidence="2" type="ORF">HMPREF9138_00104</name>
</gene>
<dbReference type="NCBIfam" id="TIGR00004">
    <property type="entry name" value="Rid family detoxifying hydrolase"/>
    <property type="match status" value="1"/>
</dbReference>
<evidence type="ECO:0000313" key="2">
    <source>
        <dbReference type="EMBL" id="EHG17651.1"/>
    </source>
</evidence>
<sequence>MHALHTDKAPAAVGPYSQAIEANGFIFASGQLPIDPSTNAFAEGGVKEQTRQSLTNARNVLAAAGVDLSHVVKTTVFLSDMDNFAAMNEVYAEFFKEPFPARSAIAVKALPKGALVEVECIAVK</sequence>
<dbReference type="GO" id="GO:0019239">
    <property type="term" value="F:deaminase activity"/>
    <property type="evidence" value="ECO:0007669"/>
    <property type="project" value="TreeGrafter"/>
</dbReference>
<evidence type="ECO:0000256" key="1">
    <source>
        <dbReference type="ARBA" id="ARBA00010552"/>
    </source>
</evidence>
<dbReference type="GO" id="GO:0005829">
    <property type="term" value="C:cytosol"/>
    <property type="evidence" value="ECO:0007669"/>
    <property type="project" value="TreeGrafter"/>
</dbReference>
<dbReference type="RefSeq" id="WP_008822024.1">
    <property type="nucleotide sequence ID" value="NZ_JH376762.1"/>
</dbReference>
<organism evidence="2 3">
    <name type="scientific">Prevotella histicola F0411</name>
    <dbReference type="NCBI Taxonomy" id="857291"/>
    <lineage>
        <taxon>Bacteria</taxon>
        <taxon>Pseudomonadati</taxon>
        <taxon>Bacteroidota</taxon>
        <taxon>Bacteroidia</taxon>
        <taxon>Bacteroidales</taxon>
        <taxon>Prevotellaceae</taxon>
        <taxon>Prevotella</taxon>
    </lineage>
</organism>
<evidence type="ECO:0000313" key="3">
    <source>
        <dbReference type="Proteomes" id="UP000004597"/>
    </source>
</evidence>
<dbReference type="InterPro" id="IPR035959">
    <property type="entry name" value="RutC-like_sf"/>
</dbReference>
<keyword evidence="3" id="KW-1185">Reference proteome</keyword>
<dbReference type="Pfam" id="PF01042">
    <property type="entry name" value="Ribonuc_L-PSP"/>
    <property type="match status" value="1"/>
</dbReference>
<dbReference type="InterPro" id="IPR006175">
    <property type="entry name" value="YjgF/YER057c/UK114"/>
</dbReference>
<dbReference type="EMBL" id="AFXP01000001">
    <property type="protein sequence ID" value="EHG17651.1"/>
    <property type="molecule type" value="Genomic_DNA"/>
</dbReference>
<dbReference type="FunFam" id="3.30.1330.40:FF:000001">
    <property type="entry name" value="L-PSP family endoribonuclease"/>
    <property type="match status" value="1"/>
</dbReference>
<dbReference type="HOGENOM" id="CLU_100715_7_1_10"/>
<accession>G6ADC7</accession>
<comment type="caution">
    <text evidence="2">The sequence shown here is derived from an EMBL/GenBank/DDBJ whole genome shotgun (WGS) entry which is preliminary data.</text>
</comment>